<dbReference type="InParanoid" id="A0A1X2HCJ0"/>
<evidence type="ECO:0000256" key="7">
    <source>
        <dbReference type="SAM" id="MobiDB-lite"/>
    </source>
</evidence>
<dbReference type="PANTHER" id="PTHR10286">
    <property type="entry name" value="INORGANIC PYROPHOSPHATASE"/>
    <property type="match status" value="1"/>
</dbReference>
<dbReference type="GO" id="GO:0004427">
    <property type="term" value="F:inorganic diphosphate phosphatase activity"/>
    <property type="evidence" value="ECO:0007669"/>
    <property type="project" value="UniProtKB-EC"/>
</dbReference>
<keyword evidence="4" id="KW-0479">Metal-binding</keyword>
<evidence type="ECO:0000256" key="6">
    <source>
        <dbReference type="ARBA" id="ARBA00022842"/>
    </source>
</evidence>
<dbReference type="PROSITE" id="PS00387">
    <property type="entry name" value="PPASE"/>
    <property type="match status" value="1"/>
</dbReference>
<accession>A0A1X2HCJ0</accession>
<organism evidence="8 9">
    <name type="scientific">Syncephalastrum racemosum</name>
    <name type="common">Filamentous fungus</name>
    <dbReference type="NCBI Taxonomy" id="13706"/>
    <lineage>
        <taxon>Eukaryota</taxon>
        <taxon>Fungi</taxon>
        <taxon>Fungi incertae sedis</taxon>
        <taxon>Mucoromycota</taxon>
        <taxon>Mucoromycotina</taxon>
        <taxon>Mucoromycetes</taxon>
        <taxon>Mucorales</taxon>
        <taxon>Syncephalastraceae</taxon>
        <taxon>Syncephalastrum</taxon>
    </lineage>
</organism>
<proteinExistence type="inferred from homology"/>
<sequence length="245" mass="26957">MSFFHDVPLHPSGDEEIFNMVIEIPKGQNAKLEIQKEIALNPIKQKVKHSGKLKYISNIEGVEGYIGNYGSIPQTWEDPNKPSDDADTSGGDNDPVDVVDVSEIGGYPGEIKQVKLIGGLLMVDDGATDWKLLALNLDDPRANEINDVADMDKAWPGRLDSVKSWLKHYKVPQSGKENNFAYDSQCKDSAFVKDMIKTSHGYWRDLVDGKTPADDIEIINLTVEGSKGLTDADSKVCKAVEPADP</sequence>
<protein>
    <recommendedName>
        <fullName evidence="3">inorganic diphosphatase</fullName>
        <ecNumber evidence="3">3.6.1.1</ecNumber>
    </recommendedName>
</protein>
<comment type="similarity">
    <text evidence="2">Belongs to the PPase family.</text>
</comment>
<comment type="caution">
    <text evidence="8">The sequence shown here is derived from an EMBL/GenBank/DDBJ whole genome shotgun (WGS) entry which is preliminary data.</text>
</comment>
<dbReference type="GO" id="GO:0000287">
    <property type="term" value="F:magnesium ion binding"/>
    <property type="evidence" value="ECO:0007669"/>
    <property type="project" value="InterPro"/>
</dbReference>
<evidence type="ECO:0000313" key="9">
    <source>
        <dbReference type="Proteomes" id="UP000242180"/>
    </source>
</evidence>
<evidence type="ECO:0000256" key="5">
    <source>
        <dbReference type="ARBA" id="ARBA00022801"/>
    </source>
</evidence>
<dbReference type="OMA" id="EFHIEAY"/>
<comment type="cofactor">
    <cofactor evidence="1">
        <name>Mg(2+)</name>
        <dbReference type="ChEBI" id="CHEBI:18420"/>
    </cofactor>
</comment>
<evidence type="ECO:0000256" key="3">
    <source>
        <dbReference type="ARBA" id="ARBA00012146"/>
    </source>
</evidence>
<keyword evidence="9" id="KW-1185">Reference proteome</keyword>
<dbReference type="Proteomes" id="UP000242180">
    <property type="component" value="Unassembled WGS sequence"/>
</dbReference>
<dbReference type="OrthoDB" id="1608002at2759"/>
<dbReference type="Gene3D" id="3.90.80.10">
    <property type="entry name" value="Inorganic pyrophosphatase"/>
    <property type="match status" value="1"/>
</dbReference>
<feature type="non-terminal residue" evidence="8">
    <location>
        <position position="245"/>
    </location>
</feature>
<gene>
    <name evidence="8" type="ORF">BCR43DRAFT_459896</name>
</gene>
<keyword evidence="5" id="KW-0378">Hydrolase</keyword>
<evidence type="ECO:0000256" key="1">
    <source>
        <dbReference type="ARBA" id="ARBA00001946"/>
    </source>
</evidence>
<feature type="region of interest" description="Disordered" evidence="7">
    <location>
        <begin position="72"/>
        <end position="97"/>
    </location>
</feature>
<name>A0A1X2HCJ0_SYNRA</name>
<dbReference type="STRING" id="13706.A0A1X2HCJ0"/>
<dbReference type="EC" id="3.6.1.1" evidence="3"/>
<dbReference type="InterPro" id="IPR008162">
    <property type="entry name" value="Pyrophosphatase"/>
</dbReference>
<dbReference type="AlphaFoldDB" id="A0A1X2HCJ0"/>
<evidence type="ECO:0000313" key="8">
    <source>
        <dbReference type="EMBL" id="ORY95924.1"/>
    </source>
</evidence>
<dbReference type="Pfam" id="PF00719">
    <property type="entry name" value="Pyrophosphatase"/>
    <property type="match status" value="1"/>
</dbReference>
<reference evidence="8 9" key="1">
    <citation type="submission" date="2016-07" db="EMBL/GenBank/DDBJ databases">
        <title>Pervasive Adenine N6-methylation of Active Genes in Fungi.</title>
        <authorList>
            <consortium name="DOE Joint Genome Institute"/>
            <person name="Mondo S.J."/>
            <person name="Dannebaum R.O."/>
            <person name="Kuo R.C."/>
            <person name="Labutti K."/>
            <person name="Haridas S."/>
            <person name="Kuo A."/>
            <person name="Salamov A."/>
            <person name="Ahrendt S.R."/>
            <person name="Lipzen A."/>
            <person name="Sullivan W."/>
            <person name="Andreopoulos W.B."/>
            <person name="Clum A."/>
            <person name="Lindquist E."/>
            <person name="Daum C."/>
            <person name="Ramamoorthy G.K."/>
            <person name="Gryganskyi A."/>
            <person name="Culley D."/>
            <person name="Magnuson J.K."/>
            <person name="James T.Y."/>
            <person name="O'Malley M.A."/>
            <person name="Stajich J.E."/>
            <person name="Spatafora J.W."/>
            <person name="Visel A."/>
            <person name="Grigoriev I.V."/>
        </authorList>
    </citation>
    <scope>NUCLEOTIDE SEQUENCE [LARGE SCALE GENOMIC DNA]</scope>
    <source>
        <strain evidence="8 9">NRRL 2496</strain>
    </source>
</reference>
<dbReference type="InterPro" id="IPR036649">
    <property type="entry name" value="Pyrophosphatase_sf"/>
</dbReference>
<dbReference type="GO" id="GO:0005737">
    <property type="term" value="C:cytoplasm"/>
    <property type="evidence" value="ECO:0007669"/>
    <property type="project" value="InterPro"/>
</dbReference>
<evidence type="ECO:0000256" key="2">
    <source>
        <dbReference type="ARBA" id="ARBA00006220"/>
    </source>
</evidence>
<dbReference type="GO" id="GO:0006796">
    <property type="term" value="P:phosphate-containing compound metabolic process"/>
    <property type="evidence" value="ECO:0007669"/>
    <property type="project" value="InterPro"/>
</dbReference>
<keyword evidence="6" id="KW-0460">Magnesium</keyword>
<dbReference type="EMBL" id="MCGN01000006">
    <property type="protein sequence ID" value="ORY95924.1"/>
    <property type="molecule type" value="Genomic_DNA"/>
</dbReference>
<dbReference type="SUPFAM" id="SSF50324">
    <property type="entry name" value="Inorganic pyrophosphatase"/>
    <property type="match status" value="1"/>
</dbReference>
<evidence type="ECO:0000256" key="4">
    <source>
        <dbReference type="ARBA" id="ARBA00022723"/>
    </source>
</evidence>